<evidence type="ECO:0000313" key="5">
    <source>
        <dbReference type="EMBL" id="MBX8643281.1"/>
    </source>
</evidence>
<name>A0A8J7YVQ9_9ARCH</name>
<feature type="domain" description="KaiC-like" evidence="4">
    <location>
        <begin position="308"/>
        <end position="478"/>
    </location>
</feature>
<reference evidence="5" key="1">
    <citation type="submission" date="2021-05" db="EMBL/GenBank/DDBJ databases">
        <title>Genomic insights into ecological role and evolution of a novel Thermoplasmata order Candidatus Sysuiplasmatales.</title>
        <authorList>
            <person name="Yuan Y."/>
        </authorList>
    </citation>
    <scope>NUCLEOTIDE SEQUENCE</scope>
    <source>
        <strain evidence="5">TUT19-bin139</strain>
    </source>
</reference>
<comment type="caution">
    <text evidence="5">The sequence shown here is derived from an EMBL/GenBank/DDBJ whole genome shotgun (WGS) entry which is preliminary data.</text>
</comment>
<dbReference type="AlphaFoldDB" id="A0A8J7YVQ9"/>
<evidence type="ECO:0000256" key="2">
    <source>
        <dbReference type="ARBA" id="ARBA00022840"/>
    </source>
</evidence>
<keyword evidence="2" id="KW-0067">ATP-binding</keyword>
<evidence type="ECO:0000256" key="3">
    <source>
        <dbReference type="SAM" id="MobiDB-lite"/>
    </source>
</evidence>
<proteinExistence type="predicted"/>
<sequence>MSSEDRSDTRDKCAVCGGYIDESGRCTQCGAIGARADRDMVHSLKEKEGATAVASFDIFADEAESSGSELEPIVRWLSGSSDEFLHEELIRQDDEAAGAPEQNPVQSHQEEKSGEISAPEGDEVKELRSKLAEAERTINSLRTEIRAIETVSVMGSGEIESKVKELVRAQADYEMKLKEAEKTVSDLRNEIKFRDEKFRELEEKLRFKEEEINRHEIDLQHREELMKEELRKIELRKQEMGSMKELELKKALENLTEQIKEKEEKLRASEKYLAQKENEIRLRENALIGKEIVAFEELAVSELKQEKVKSGTPRLDDLLLGGIPVGSQIIIYGPSFVGKEIAINAFAAEGLRKGVPLIWVTTDKTIAEIREEMSLVINSYAEYEKLGLVFYIDAYSRAIGDTSIVENAAYLENSSDIETINTMVEERLKSIGDIVEKKSYRLVFRSVSSLSASYDVRSIFRLLRPFVAKRKKDRCVGMYSIEKGIMSDQDVQIVSSVMDGVMEFMTDGQNNFISIQGICETQTREKIKYTASKRSLTIGSFTLGHIK</sequence>
<gene>
    <name evidence="5" type="ORF">KIY12_00905</name>
</gene>
<dbReference type="GO" id="GO:0005524">
    <property type="term" value="F:ATP binding"/>
    <property type="evidence" value="ECO:0007669"/>
    <property type="project" value="UniProtKB-KW"/>
</dbReference>
<evidence type="ECO:0000256" key="1">
    <source>
        <dbReference type="ARBA" id="ARBA00022741"/>
    </source>
</evidence>
<dbReference type="PANTHER" id="PTHR43637">
    <property type="entry name" value="UPF0273 PROTEIN TM_0370"/>
    <property type="match status" value="1"/>
</dbReference>
<dbReference type="EMBL" id="JAHEAC010000003">
    <property type="protein sequence ID" value="MBX8643281.1"/>
    <property type="molecule type" value="Genomic_DNA"/>
</dbReference>
<dbReference type="Proteomes" id="UP000750197">
    <property type="component" value="Unassembled WGS sequence"/>
</dbReference>
<protein>
    <recommendedName>
        <fullName evidence="4">KaiC-like domain-containing protein</fullName>
    </recommendedName>
</protein>
<dbReference type="InterPro" id="IPR027417">
    <property type="entry name" value="P-loop_NTPase"/>
</dbReference>
<dbReference type="Gene3D" id="3.40.50.300">
    <property type="entry name" value="P-loop containing nucleotide triphosphate hydrolases"/>
    <property type="match status" value="1"/>
</dbReference>
<organism evidence="5 6">
    <name type="scientific">Candidatus Sysuiplasma superficiale</name>
    <dbReference type="NCBI Taxonomy" id="2823368"/>
    <lineage>
        <taxon>Archaea</taxon>
        <taxon>Methanobacteriati</taxon>
        <taxon>Thermoplasmatota</taxon>
        <taxon>Thermoplasmata</taxon>
        <taxon>Candidatus Sysuiplasmatales</taxon>
        <taxon>Candidatus Sysuiplasmataceae</taxon>
        <taxon>Candidatus Sysuiplasma</taxon>
    </lineage>
</organism>
<evidence type="ECO:0000259" key="4">
    <source>
        <dbReference type="Pfam" id="PF06745"/>
    </source>
</evidence>
<dbReference type="SUPFAM" id="SSF52540">
    <property type="entry name" value="P-loop containing nucleoside triphosphate hydrolases"/>
    <property type="match status" value="1"/>
</dbReference>
<dbReference type="Pfam" id="PF06745">
    <property type="entry name" value="ATPase"/>
    <property type="match status" value="1"/>
</dbReference>
<dbReference type="InterPro" id="IPR014774">
    <property type="entry name" value="KaiC-like_dom"/>
</dbReference>
<feature type="region of interest" description="Disordered" evidence="3">
    <location>
        <begin position="95"/>
        <end position="126"/>
    </location>
</feature>
<accession>A0A8J7YVQ9</accession>
<evidence type="ECO:0000313" key="6">
    <source>
        <dbReference type="Proteomes" id="UP000750197"/>
    </source>
</evidence>
<keyword evidence="1" id="KW-0547">Nucleotide-binding</keyword>